<evidence type="ECO:0000313" key="1">
    <source>
        <dbReference type="EMBL" id="PKG27082.1"/>
    </source>
</evidence>
<reference evidence="1 2" key="1">
    <citation type="journal article" date="2010" name="Int. J. Syst. Evol. Microbiol.">
        <title>Bacillus horneckiae sp. nov., isolated from a spacecraft-assembly clean room.</title>
        <authorList>
            <person name="Vaishampayan P."/>
            <person name="Probst A."/>
            <person name="Krishnamurthi S."/>
            <person name="Ghosh S."/>
            <person name="Osman S."/>
            <person name="McDowall A."/>
            <person name="Ruckmani A."/>
            <person name="Mayilraj S."/>
            <person name="Venkateswaran K."/>
        </authorList>
    </citation>
    <scope>NUCLEOTIDE SEQUENCE [LARGE SCALE GENOMIC DNA]</scope>
    <source>
        <strain evidence="2">1PO1SC</strain>
    </source>
</reference>
<dbReference type="Proteomes" id="UP000233343">
    <property type="component" value="Unassembled WGS sequence"/>
</dbReference>
<evidence type="ECO:0000313" key="2">
    <source>
        <dbReference type="Proteomes" id="UP000233343"/>
    </source>
</evidence>
<dbReference type="InterPro" id="IPR003749">
    <property type="entry name" value="ThiS/MoaD-like"/>
</dbReference>
<sequence length="66" mass="7331">MHLIINGKEMHTPDSISVTELLTHLQLEDKMAIVEINESIINKSSYEVTKLADGDRIEIVHFVGGG</sequence>
<keyword evidence="2" id="KW-1185">Reference proteome</keyword>
<dbReference type="AlphaFoldDB" id="A0A2N0ZC31"/>
<dbReference type="InterPro" id="IPR012675">
    <property type="entry name" value="Beta-grasp_dom_sf"/>
</dbReference>
<accession>A0A2N0ZC31</accession>
<organism evidence="1 2">
    <name type="scientific">Cytobacillus horneckiae</name>
    <dbReference type="NCBI Taxonomy" id="549687"/>
    <lineage>
        <taxon>Bacteria</taxon>
        <taxon>Bacillati</taxon>
        <taxon>Bacillota</taxon>
        <taxon>Bacilli</taxon>
        <taxon>Bacillales</taxon>
        <taxon>Bacillaceae</taxon>
        <taxon>Cytobacillus</taxon>
    </lineage>
</organism>
<dbReference type="InterPro" id="IPR010035">
    <property type="entry name" value="Thi_S"/>
</dbReference>
<dbReference type="RefSeq" id="WP_066199047.1">
    <property type="nucleotide sequence ID" value="NZ_JAFDQP010000002.1"/>
</dbReference>
<dbReference type="PANTHER" id="PTHR34472:SF1">
    <property type="entry name" value="SULFUR CARRIER PROTEIN THIS"/>
    <property type="match status" value="1"/>
</dbReference>
<dbReference type="PANTHER" id="PTHR34472">
    <property type="entry name" value="SULFUR CARRIER PROTEIN THIS"/>
    <property type="match status" value="1"/>
</dbReference>
<dbReference type="SUPFAM" id="SSF54285">
    <property type="entry name" value="MoaD/ThiS"/>
    <property type="match status" value="1"/>
</dbReference>
<comment type="caution">
    <text evidence="1">The sequence shown here is derived from an EMBL/GenBank/DDBJ whole genome shotgun (WGS) entry which is preliminary data.</text>
</comment>
<gene>
    <name evidence="1" type="primary">thiS</name>
    <name evidence="1" type="ORF">CWS20_20665</name>
</gene>
<dbReference type="Pfam" id="PF02597">
    <property type="entry name" value="ThiS"/>
    <property type="match status" value="1"/>
</dbReference>
<name>A0A2N0ZC31_9BACI</name>
<dbReference type="NCBIfam" id="TIGR01683">
    <property type="entry name" value="thiS"/>
    <property type="match status" value="1"/>
</dbReference>
<protein>
    <submittedName>
        <fullName evidence="1">Thiamine biosynthesis protein ThiS</fullName>
    </submittedName>
</protein>
<dbReference type="EMBL" id="PISD01000050">
    <property type="protein sequence ID" value="PKG27082.1"/>
    <property type="molecule type" value="Genomic_DNA"/>
</dbReference>
<proteinExistence type="predicted"/>
<dbReference type="InterPro" id="IPR016155">
    <property type="entry name" value="Mopterin_synth/thiamin_S_b"/>
</dbReference>
<dbReference type="CDD" id="cd00565">
    <property type="entry name" value="Ubl_ThiS"/>
    <property type="match status" value="1"/>
</dbReference>
<dbReference type="Gene3D" id="3.10.20.30">
    <property type="match status" value="1"/>
</dbReference>